<protein>
    <submittedName>
        <fullName evidence="3">Outer membrane lipoprotein carrier protein LolA</fullName>
    </submittedName>
</protein>
<feature type="chain" id="PRO_5039344276" evidence="2">
    <location>
        <begin position="24"/>
        <end position="213"/>
    </location>
</feature>
<accession>A0A9D1VR50</accession>
<dbReference type="CDD" id="cd16325">
    <property type="entry name" value="LolA"/>
    <property type="match status" value="1"/>
</dbReference>
<evidence type="ECO:0000256" key="2">
    <source>
        <dbReference type="SAM" id="SignalP"/>
    </source>
</evidence>
<keyword evidence="3" id="KW-0449">Lipoprotein</keyword>
<reference evidence="3" key="1">
    <citation type="journal article" date="2021" name="PeerJ">
        <title>Extensive microbial diversity within the chicken gut microbiome revealed by metagenomics and culture.</title>
        <authorList>
            <person name="Gilroy R."/>
            <person name="Ravi A."/>
            <person name="Getino M."/>
            <person name="Pursley I."/>
            <person name="Horton D.L."/>
            <person name="Alikhan N.F."/>
            <person name="Baker D."/>
            <person name="Gharbi K."/>
            <person name="Hall N."/>
            <person name="Watson M."/>
            <person name="Adriaenssens E.M."/>
            <person name="Foster-Nyarko E."/>
            <person name="Jarju S."/>
            <person name="Secka A."/>
            <person name="Antonio M."/>
            <person name="Oren A."/>
            <person name="Chaudhuri R.R."/>
            <person name="La Ragione R."/>
            <person name="Hildebrand F."/>
            <person name="Pallen M.J."/>
        </authorList>
    </citation>
    <scope>NUCLEOTIDE SEQUENCE</scope>
    <source>
        <strain evidence="3">ChiHjej12B11-16260</strain>
    </source>
</reference>
<evidence type="ECO:0000313" key="4">
    <source>
        <dbReference type="Proteomes" id="UP000824246"/>
    </source>
</evidence>
<organism evidence="3 4">
    <name type="scientific">Candidatus Barnesiella excrementipullorum</name>
    <dbReference type="NCBI Taxonomy" id="2838479"/>
    <lineage>
        <taxon>Bacteria</taxon>
        <taxon>Pseudomonadati</taxon>
        <taxon>Bacteroidota</taxon>
        <taxon>Bacteroidia</taxon>
        <taxon>Bacteroidales</taxon>
        <taxon>Barnesiellaceae</taxon>
        <taxon>Barnesiella</taxon>
    </lineage>
</organism>
<evidence type="ECO:0000256" key="1">
    <source>
        <dbReference type="ARBA" id="ARBA00022729"/>
    </source>
</evidence>
<evidence type="ECO:0000313" key="3">
    <source>
        <dbReference type="EMBL" id="HIX45509.1"/>
    </source>
</evidence>
<name>A0A9D1VR50_9BACT</name>
<dbReference type="Pfam" id="PF03548">
    <property type="entry name" value="LolA"/>
    <property type="match status" value="1"/>
</dbReference>
<dbReference type="Gene3D" id="2.50.20.10">
    <property type="entry name" value="Lipoprotein localisation LolA/LolB/LppX"/>
    <property type="match status" value="1"/>
</dbReference>
<feature type="signal peptide" evidence="2">
    <location>
        <begin position="1"/>
        <end position="23"/>
    </location>
</feature>
<reference evidence="3" key="2">
    <citation type="submission" date="2021-04" db="EMBL/GenBank/DDBJ databases">
        <authorList>
            <person name="Gilroy R."/>
        </authorList>
    </citation>
    <scope>NUCLEOTIDE SEQUENCE</scope>
    <source>
        <strain evidence="3">ChiHjej12B11-16260</strain>
    </source>
</reference>
<dbReference type="Proteomes" id="UP000824246">
    <property type="component" value="Unassembled WGS sequence"/>
</dbReference>
<sequence length="213" mass="24321">MKAIITRSLPAWLMLLAWSIANAAQPLANLDELNRRLQETAGKITSIESEFVQTKHIDIFDEDVESRGTFLYCNGRQICLDYRQPMAYRIVINGNRLMTVADGHKTIVNLGSNAMMNEMQKLIGASMAGNLQALQSDFDLTYEADAQHYYITARPRDKGIAAYLAKIGLTIDKKDMSVAELVFYENENDYTRYRFTSKRFNQLDSHDSRFSIQ</sequence>
<dbReference type="EMBL" id="DXFB01000126">
    <property type="protein sequence ID" value="HIX45509.1"/>
    <property type="molecule type" value="Genomic_DNA"/>
</dbReference>
<dbReference type="InterPro" id="IPR004564">
    <property type="entry name" value="OM_lipoprot_carrier_LolA-like"/>
</dbReference>
<dbReference type="SUPFAM" id="SSF89392">
    <property type="entry name" value="Prokaryotic lipoproteins and lipoprotein localization factors"/>
    <property type="match status" value="1"/>
</dbReference>
<gene>
    <name evidence="3" type="ORF">H9982_04745</name>
</gene>
<dbReference type="AlphaFoldDB" id="A0A9D1VR50"/>
<comment type="caution">
    <text evidence="3">The sequence shown here is derived from an EMBL/GenBank/DDBJ whole genome shotgun (WGS) entry which is preliminary data.</text>
</comment>
<proteinExistence type="predicted"/>
<keyword evidence="1 2" id="KW-0732">Signal</keyword>
<dbReference type="InterPro" id="IPR029046">
    <property type="entry name" value="LolA/LolB/LppX"/>
</dbReference>